<evidence type="ECO:0008006" key="5">
    <source>
        <dbReference type="Google" id="ProtNLM"/>
    </source>
</evidence>
<gene>
    <name evidence="3" type="ORF">LKD47_08455</name>
</gene>
<feature type="compositionally biased region" description="Low complexity" evidence="1">
    <location>
        <begin position="549"/>
        <end position="567"/>
    </location>
</feature>
<feature type="region of interest" description="Disordered" evidence="1">
    <location>
        <begin position="528"/>
        <end position="567"/>
    </location>
</feature>
<dbReference type="Proteomes" id="UP001198893">
    <property type="component" value="Unassembled WGS sequence"/>
</dbReference>
<evidence type="ECO:0000256" key="1">
    <source>
        <dbReference type="SAM" id="MobiDB-lite"/>
    </source>
</evidence>
<feature type="compositionally biased region" description="Gly residues" evidence="1">
    <location>
        <begin position="535"/>
        <end position="548"/>
    </location>
</feature>
<comment type="caution">
    <text evidence="3">The sequence shown here is derived from an EMBL/GenBank/DDBJ whole genome shotgun (WGS) entry which is preliminary data.</text>
</comment>
<feature type="transmembrane region" description="Helical" evidence="2">
    <location>
        <begin position="576"/>
        <end position="595"/>
    </location>
</feature>
<organism evidence="3 4">
    <name type="scientific">Roseburia amylophila</name>
    <dbReference type="NCBI Taxonomy" id="2981794"/>
    <lineage>
        <taxon>Bacteria</taxon>
        <taxon>Bacillati</taxon>
        <taxon>Bacillota</taxon>
        <taxon>Clostridia</taxon>
        <taxon>Lachnospirales</taxon>
        <taxon>Lachnospiraceae</taxon>
        <taxon>Roseburia</taxon>
    </lineage>
</organism>
<proteinExistence type="predicted"/>
<accession>A0AAW4WIR7</accession>
<sequence length="601" mass="63084">MKMRKKISWLLSFFMVFSLFMGSAGMIVKADGQKAVVRIARQDSTATGTVYYKWDTAAEWTEVNQTAYNDTPIEINRPDDSLDHTVHFKVVCGTDTIINHCQVNKNGAQDASLDKNILTSESGQAFSVSTSEQVELILEFRTAASGGSGSTTGPAAGETIAVTATAVGGAIGDLQIDGMRIGSGMGTDISGSFAGDKTQQHRVAIAADFGYAFASIMVNGTAIPLGGTTDNLEFEVAPADSYQIEVALTTNSSRNYNIVWAPSLTVAEQHGFGNDCVIEHGSVEIISAQLEDGTVVNAAELAGGNIADASTRLDGDFGYAEFKAGTKVTIKFTPDYGYQLLSASLNGGKLTAVDSQVSTFVLDMPATDLHLSALFTKSEDKVNTASTKVDGATLGNAENIIGSGNLQLNIADISGTELNQIQSGMQAQAGNGEIQSYLSMDLFQVVNKGNSNDAWETQLTDLNAKLNVTLQVKDEMKNQQGTYYVIREHDGAYEKLPATYDAASGTITFATDKFSAYALVFEAGTSSGTTTPGSGTTGNGNGTAGSGTAGSNTTGNTTAGNTSQTATVKTGDMTPVGIWFLLALCSGIGAIYFGCRKRIKD</sequence>
<keyword evidence="2" id="KW-0472">Membrane</keyword>
<evidence type="ECO:0000256" key="2">
    <source>
        <dbReference type="SAM" id="Phobius"/>
    </source>
</evidence>
<keyword evidence="2" id="KW-0812">Transmembrane</keyword>
<reference evidence="3" key="1">
    <citation type="submission" date="2021-10" db="EMBL/GenBank/DDBJ databases">
        <title>Anaerobic single-cell dispensing facilitates the cultivation of human gut bacteria.</title>
        <authorList>
            <person name="Afrizal A."/>
        </authorList>
    </citation>
    <scope>NUCLEOTIDE SEQUENCE</scope>
    <source>
        <strain evidence="3">CLA-AA-H204</strain>
    </source>
</reference>
<evidence type="ECO:0000313" key="3">
    <source>
        <dbReference type="EMBL" id="MCC2242322.1"/>
    </source>
</evidence>
<keyword evidence="2" id="KW-1133">Transmembrane helix</keyword>
<evidence type="ECO:0000313" key="4">
    <source>
        <dbReference type="Proteomes" id="UP001198893"/>
    </source>
</evidence>
<dbReference type="AlphaFoldDB" id="A0AAW4WIR7"/>
<dbReference type="RefSeq" id="WP_227710183.1">
    <property type="nucleotide sequence ID" value="NZ_JAJEQW010000008.1"/>
</dbReference>
<protein>
    <recommendedName>
        <fullName evidence="5">Bacterial repeat domain-containing protein</fullName>
    </recommendedName>
</protein>
<name>A0AAW4WIR7_9FIRM</name>
<dbReference type="EMBL" id="JAJEQW010000008">
    <property type="protein sequence ID" value="MCC2242322.1"/>
    <property type="molecule type" value="Genomic_DNA"/>
</dbReference>